<reference evidence="1" key="1">
    <citation type="submission" date="2023-04" db="EMBL/GenBank/DDBJ databases">
        <title>Draft Genome sequencing of Naganishia species isolated from polar environments using Oxford Nanopore Technology.</title>
        <authorList>
            <person name="Leo P."/>
            <person name="Venkateswaran K."/>
        </authorList>
    </citation>
    <scope>NUCLEOTIDE SEQUENCE</scope>
    <source>
        <strain evidence="1">DBVPG 5303</strain>
    </source>
</reference>
<proteinExistence type="predicted"/>
<name>A0ACC2XMS8_9TREE</name>
<evidence type="ECO:0000313" key="1">
    <source>
        <dbReference type="EMBL" id="KAJ9124666.1"/>
    </source>
</evidence>
<dbReference type="EMBL" id="JASBWV010000009">
    <property type="protein sequence ID" value="KAJ9124666.1"/>
    <property type="molecule type" value="Genomic_DNA"/>
</dbReference>
<evidence type="ECO:0000313" key="2">
    <source>
        <dbReference type="Proteomes" id="UP001234202"/>
    </source>
</evidence>
<accession>A0ACC2XMS8</accession>
<gene>
    <name evidence="1" type="ORF">QFC24_003033</name>
</gene>
<organism evidence="1 2">
    <name type="scientific">Naganishia onofrii</name>
    <dbReference type="NCBI Taxonomy" id="1851511"/>
    <lineage>
        <taxon>Eukaryota</taxon>
        <taxon>Fungi</taxon>
        <taxon>Dikarya</taxon>
        <taxon>Basidiomycota</taxon>
        <taxon>Agaricomycotina</taxon>
        <taxon>Tremellomycetes</taxon>
        <taxon>Filobasidiales</taxon>
        <taxon>Filobasidiaceae</taxon>
        <taxon>Naganishia</taxon>
    </lineage>
</organism>
<sequence>MTSSDLAPPSDVQGYSEAQQEDYHAASPAGGAVSFLPMVQKIALLQHEGKDEPTVPLHLFLGDYRKGLKPVGYIPERLGRAIQEPFLDDRSLSGDSQSLPALLEYHSQVQKESTNPERKFEGKCWVFPAEVVAQGFTALTQHMTLVDRVCEKINPTTTADQEELMDVYGDPQSQYFASKKTRALSETSADASSDNAVFAFPRHCIADIRTSFYYVSAIVDYHRSFCRIIGLRLLIDDSHHQTISGGLVAGLNSLPGLYKEAMEEASFDPVLLHTRTK</sequence>
<dbReference type="Proteomes" id="UP001234202">
    <property type="component" value="Unassembled WGS sequence"/>
</dbReference>
<protein>
    <submittedName>
        <fullName evidence="1">Uncharacterized protein</fullName>
    </submittedName>
</protein>
<keyword evidence="2" id="KW-1185">Reference proteome</keyword>
<comment type="caution">
    <text evidence="1">The sequence shown here is derived from an EMBL/GenBank/DDBJ whole genome shotgun (WGS) entry which is preliminary data.</text>
</comment>